<protein>
    <submittedName>
        <fullName evidence="1">Uncharacterized protein</fullName>
    </submittedName>
</protein>
<gene>
    <name evidence="1" type="ORF">EB796_006899</name>
</gene>
<name>A0A7J7KA13_BUGNE</name>
<dbReference type="Proteomes" id="UP000593567">
    <property type="component" value="Unassembled WGS sequence"/>
</dbReference>
<sequence>MKVDLRAEVLTILFNFYFRSSQSGQTGRDSDTTWLYLHNCFMMRIPSLCQVKLMASIKTHSLKDGVVVAASIADESESFQSEETLTTNMVLVRASAGLSVAKKLMQKYSGKFQSQLASGEFIFELPSPAGNMSYNTLCYELYYTML</sequence>
<dbReference type="AlphaFoldDB" id="A0A7J7KA13"/>
<evidence type="ECO:0000313" key="1">
    <source>
        <dbReference type="EMBL" id="KAF6034784.1"/>
    </source>
</evidence>
<proteinExistence type="predicted"/>
<reference evidence="1" key="1">
    <citation type="submission" date="2020-06" db="EMBL/GenBank/DDBJ databases">
        <title>Draft genome of Bugula neritina, a colonial animal packing powerful symbionts and potential medicines.</title>
        <authorList>
            <person name="Rayko M."/>
        </authorList>
    </citation>
    <scope>NUCLEOTIDE SEQUENCE [LARGE SCALE GENOMIC DNA]</scope>
    <source>
        <strain evidence="1">Kwan_BN1</strain>
    </source>
</reference>
<evidence type="ECO:0000313" key="2">
    <source>
        <dbReference type="Proteomes" id="UP000593567"/>
    </source>
</evidence>
<organism evidence="1 2">
    <name type="scientific">Bugula neritina</name>
    <name type="common">Brown bryozoan</name>
    <name type="synonym">Sertularia neritina</name>
    <dbReference type="NCBI Taxonomy" id="10212"/>
    <lineage>
        <taxon>Eukaryota</taxon>
        <taxon>Metazoa</taxon>
        <taxon>Spiralia</taxon>
        <taxon>Lophotrochozoa</taxon>
        <taxon>Bryozoa</taxon>
        <taxon>Gymnolaemata</taxon>
        <taxon>Cheilostomatida</taxon>
        <taxon>Flustrina</taxon>
        <taxon>Buguloidea</taxon>
        <taxon>Bugulidae</taxon>
        <taxon>Bugula</taxon>
    </lineage>
</organism>
<keyword evidence="2" id="KW-1185">Reference proteome</keyword>
<comment type="caution">
    <text evidence="1">The sequence shown here is derived from an EMBL/GenBank/DDBJ whole genome shotgun (WGS) entry which is preliminary data.</text>
</comment>
<dbReference type="EMBL" id="VXIV02000996">
    <property type="protein sequence ID" value="KAF6034784.1"/>
    <property type="molecule type" value="Genomic_DNA"/>
</dbReference>
<accession>A0A7J7KA13</accession>